<sequence>MFSLCWVLVFNRVFYEWQNNDLLLRIKTQPKASKDEFCDVLGNCLKVRITAPPIDGKANRHLIKFLAKQFKVRQSQVELLSGETSREKRFKILQPRRIPDALNIN</sequence>
<accession>A0A3B0WZI7</accession>
<name>A0A3B0WZI7_9ZZZZ</name>
<organism evidence="2">
    <name type="scientific">hydrothermal vent metagenome</name>
    <dbReference type="NCBI Taxonomy" id="652676"/>
    <lineage>
        <taxon>unclassified sequences</taxon>
        <taxon>metagenomes</taxon>
        <taxon>ecological metagenomes</taxon>
    </lineage>
</organism>
<dbReference type="SMART" id="SM01152">
    <property type="entry name" value="DUF167"/>
    <property type="match status" value="1"/>
</dbReference>
<dbReference type="GO" id="GO:0005737">
    <property type="term" value="C:cytoplasm"/>
    <property type="evidence" value="ECO:0007669"/>
    <property type="project" value="TreeGrafter"/>
</dbReference>
<dbReference type="Pfam" id="PF02594">
    <property type="entry name" value="DUF167"/>
    <property type="match status" value="1"/>
</dbReference>
<dbReference type="PANTHER" id="PTHR13420">
    <property type="entry name" value="UPF0235 PROTEIN C15ORF40"/>
    <property type="match status" value="1"/>
</dbReference>
<protein>
    <submittedName>
        <fullName evidence="2">UPF0235 protein VC0458</fullName>
    </submittedName>
</protein>
<dbReference type="EMBL" id="UOFH01000182">
    <property type="protein sequence ID" value="VAW61438.1"/>
    <property type="molecule type" value="Genomic_DNA"/>
</dbReference>
<evidence type="ECO:0000313" key="2">
    <source>
        <dbReference type="EMBL" id="VAW61438.1"/>
    </source>
</evidence>
<dbReference type="NCBIfam" id="TIGR00251">
    <property type="entry name" value="DUF167 family protein"/>
    <property type="match status" value="1"/>
</dbReference>
<dbReference type="AlphaFoldDB" id="A0A3B0WZI7"/>
<evidence type="ECO:0000256" key="1">
    <source>
        <dbReference type="ARBA" id="ARBA00010364"/>
    </source>
</evidence>
<dbReference type="InterPro" id="IPR003746">
    <property type="entry name" value="DUF167"/>
</dbReference>
<reference evidence="2" key="1">
    <citation type="submission" date="2018-06" db="EMBL/GenBank/DDBJ databases">
        <authorList>
            <person name="Zhirakovskaya E."/>
        </authorList>
    </citation>
    <scope>NUCLEOTIDE SEQUENCE</scope>
</reference>
<dbReference type="HAMAP" id="MF_00634">
    <property type="entry name" value="UPF0235"/>
    <property type="match status" value="1"/>
</dbReference>
<dbReference type="InterPro" id="IPR036591">
    <property type="entry name" value="YggU-like_sf"/>
</dbReference>
<comment type="similarity">
    <text evidence="1">Belongs to the UPF0235 family.</text>
</comment>
<dbReference type="Gene3D" id="3.30.1200.10">
    <property type="entry name" value="YggU-like"/>
    <property type="match status" value="1"/>
</dbReference>
<dbReference type="SUPFAM" id="SSF69786">
    <property type="entry name" value="YggU-like"/>
    <property type="match status" value="1"/>
</dbReference>
<gene>
    <name evidence="2" type="ORF">MNBD_GAMMA08-1736</name>
</gene>
<proteinExistence type="inferred from homology"/>
<dbReference type="PANTHER" id="PTHR13420:SF7">
    <property type="entry name" value="UPF0235 PROTEIN C15ORF40"/>
    <property type="match status" value="1"/>
</dbReference>